<evidence type="ECO:0000313" key="2">
    <source>
        <dbReference type="Proteomes" id="UP000007305"/>
    </source>
</evidence>
<reference evidence="1" key="2">
    <citation type="submission" date="2019-07" db="EMBL/GenBank/DDBJ databases">
        <authorList>
            <person name="Seetharam A."/>
            <person name="Woodhouse M."/>
            <person name="Cannon E."/>
        </authorList>
    </citation>
    <scope>NUCLEOTIDE SEQUENCE [LARGE SCALE GENOMIC DNA]</scope>
    <source>
        <strain evidence="1">cv. B73</strain>
    </source>
</reference>
<reference evidence="2" key="1">
    <citation type="journal article" date="2009" name="Science">
        <title>The B73 maize genome: complexity, diversity, and dynamics.</title>
        <authorList>
            <person name="Schnable P.S."/>
            <person name="Ware D."/>
            <person name="Fulton R.S."/>
            <person name="Stein J.C."/>
            <person name="Wei F."/>
            <person name="Pasternak S."/>
            <person name="Liang C."/>
            <person name="Zhang J."/>
            <person name="Fulton L."/>
            <person name="Graves T.A."/>
            <person name="Minx P."/>
            <person name="Reily A.D."/>
            <person name="Courtney L."/>
            <person name="Kruchowski S.S."/>
            <person name="Tomlinson C."/>
            <person name="Strong C."/>
            <person name="Delehaunty K."/>
            <person name="Fronick C."/>
            <person name="Courtney B."/>
            <person name="Rock S.M."/>
            <person name="Belter E."/>
            <person name="Du F."/>
            <person name="Kim K."/>
            <person name="Abbott R.M."/>
            <person name="Cotton M."/>
            <person name="Levy A."/>
            <person name="Marchetto P."/>
            <person name="Ochoa K."/>
            <person name="Jackson S.M."/>
            <person name="Gillam B."/>
            <person name="Chen W."/>
            <person name="Yan L."/>
            <person name="Higginbotham J."/>
            <person name="Cardenas M."/>
            <person name="Waligorski J."/>
            <person name="Applebaum E."/>
            <person name="Phelps L."/>
            <person name="Falcone J."/>
            <person name="Kanchi K."/>
            <person name="Thane T."/>
            <person name="Scimone A."/>
            <person name="Thane N."/>
            <person name="Henke J."/>
            <person name="Wang T."/>
            <person name="Ruppert J."/>
            <person name="Shah N."/>
            <person name="Rotter K."/>
            <person name="Hodges J."/>
            <person name="Ingenthron E."/>
            <person name="Cordes M."/>
            <person name="Kohlberg S."/>
            <person name="Sgro J."/>
            <person name="Delgado B."/>
            <person name="Mead K."/>
            <person name="Chinwalla A."/>
            <person name="Leonard S."/>
            <person name="Crouse K."/>
            <person name="Collura K."/>
            <person name="Kudrna D."/>
            <person name="Currie J."/>
            <person name="He R."/>
            <person name="Angelova A."/>
            <person name="Rajasekar S."/>
            <person name="Mueller T."/>
            <person name="Lomeli R."/>
            <person name="Scara G."/>
            <person name="Ko A."/>
            <person name="Delaney K."/>
            <person name="Wissotski M."/>
            <person name="Lopez G."/>
            <person name="Campos D."/>
            <person name="Braidotti M."/>
            <person name="Ashley E."/>
            <person name="Golser W."/>
            <person name="Kim H."/>
            <person name="Lee S."/>
            <person name="Lin J."/>
            <person name="Dujmic Z."/>
            <person name="Kim W."/>
            <person name="Talag J."/>
            <person name="Zuccolo A."/>
            <person name="Fan C."/>
            <person name="Sebastian A."/>
            <person name="Kramer M."/>
            <person name="Spiegel L."/>
            <person name="Nascimento L."/>
            <person name="Zutavern T."/>
            <person name="Miller B."/>
            <person name="Ambroise C."/>
            <person name="Muller S."/>
            <person name="Spooner W."/>
            <person name="Narechania A."/>
            <person name="Ren L."/>
            <person name="Wei S."/>
            <person name="Kumari S."/>
            <person name="Faga B."/>
            <person name="Levy M.J."/>
            <person name="McMahan L."/>
            <person name="Van Buren P."/>
            <person name="Vaughn M.W."/>
            <person name="Ying K."/>
            <person name="Yeh C.-T."/>
            <person name="Emrich S.J."/>
            <person name="Jia Y."/>
            <person name="Kalyanaraman A."/>
            <person name="Hsia A.-P."/>
            <person name="Barbazuk W.B."/>
            <person name="Baucom R.S."/>
            <person name="Brutnell T.P."/>
            <person name="Carpita N.C."/>
            <person name="Chaparro C."/>
            <person name="Chia J.-M."/>
            <person name="Deragon J.-M."/>
            <person name="Estill J.C."/>
            <person name="Fu Y."/>
            <person name="Jeddeloh J.A."/>
            <person name="Han Y."/>
            <person name="Lee H."/>
            <person name="Li P."/>
            <person name="Lisch D.R."/>
            <person name="Liu S."/>
            <person name="Liu Z."/>
            <person name="Nagel D.H."/>
            <person name="McCann M.C."/>
            <person name="SanMiguel P."/>
            <person name="Myers A.M."/>
            <person name="Nettleton D."/>
            <person name="Nguyen J."/>
            <person name="Penning B.W."/>
            <person name="Ponnala L."/>
            <person name="Schneider K.L."/>
            <person name="Schwartz D.C."/>
            <person name="Sharma A."/>
            <person name="Soderlund C."/>
            <person name="Springer N.M."/>
            <person name="Sun Q."/>
            <person name="Wang H."/>
            <person name="Waterman M."/>
            <person name="Westerman R."/>
            <person name="Wolfgruber T.K."/>
            <person name="Yang L."/>
            <person name="Yu Y."/>
            <person name="Zhang L."/>
            <person name="Zhou S."/>
            <person name="Zhu Q."/>
            <person name="Bennetzen J.L."/>
            <person name="Dawe R.K."/>
            <person name="Jiang J."/>
            <person name="Jiang N."/>
            <person name="Presting G.G."/>
            <person name="Wessler S.R."/>
            <person name="Aluru S."/>
            <person name="Martienssen R.A."/>
            <person name="Clifton S.W."/>
            <person name="McCombie W.R."/>
            <person name="Wing R.A."/>
            <person name="Wilson R.K."/>
        </authorList>
    </citation>
    <scope>NUCLEOTIDE SEQUENCE [LARGE SCALE GENOMIC DNA]</scope>
    <source>
        <strain evidence="2">cv. B73</strain>
    </source>
</reference>
<organism evidence="1 2">
    <name type="scientific">Zea mays</name>
    <name type="common">Maize</name>
    <dbReference type="NCBI Taxonomy" id="4577"/>
    <lineage>
        <taxon>Eukaryota</taxon>
        <taxon>Viridiplantae</taxon>
        <taxon>Streptophyta</taxon>
        <taxon>Embryophyta</taxon>
        <taxon>Tracheophyta</taxon>
        <taxon>Spermatophyta</taxon>
        <taxon>Magnoliopsida</taxon>
        <taxon>Liliopsida</taxon>
        <taxon>Poales</taxon>
        <taxon>Poaceae</taxon>
        <taxon>PACMAD clade</taxon>
        <taxon>Panicoideae</taxon>
        <taxon>Andropogonodae</taxon>
        <taxon>Andropogoneae</taxon>
        <taxon>Tripsacinae</taxon>
        <taxon>Zea</taxon>
    </lineage>
</organism>
<accession>A0A804RFR3</accession>
<evidence type="ECO:0000313" key="1">
    <source>
        <dbReference type="EnsemblPlants" id="Zm00001eb405360_P001"/>
    </source>
</evidence>
<proteinExistence type="predicted"/>
<protein>
    <submittedName>
        <fullName evidence="1">Uncharacterized protein</fullName>
    </submittedName>
</protein>
<dbReference type="Gramene" id="Zm00001eb405360_T001">
    <property type="protein sequence ID" value="Zm00001eb405360_P001"/>
    <property type="gene ID" value="Zm00001eb405360"/>
</dbReference>
<reference evidence="1" key="3">
    <citation type="submission" date="2021-05" db="UniProtKB">
        <authorList>
            <consortium name="EnsemblPlants"/>
        </authorList>
    </citation>
    <scope>IDENTIFICATION</scope>
    <source>
        <strain evidence="1">cv. B73</strain>
    </source>
</reference>
<dbReference type="EnsemblPlants" id="Zm00001eb405360_T001">
    <property type="protein sequence ID" value="Zm00001eb405360_P001"/>
    <property type="gene ID" value="Zm00001eb405360"/>
</dbReference>
<dbReference type="InParanoid" id="A0A804RFR3"/>
<keyword evidence="2" id="KW-1185">Reference proteome</keyword>
<name>A0A804RFR3_MAIZE</name>
<dbReference type="Proteomes" id="UP000007305">
    <property type="component" value="Chromosome 10"/>
</dbReference>
<dbReference type="AlphaFoldDB" id="A0A804RFR3"/>
<sequence>MNLSKKKELIETCMSASPKAQKLHTISTCPIRQRNAKAYLWCEGVRWLRQHTCPWLTSAGVIYGNKDSIQNEQIRYLYLKFCTYSLLVPTLIAVDRHVHARNNNR</sequence>